<protein>
    <submittedName>
        <fullName evidence="1">Uncharacterized protein</fullName>
    </submittedName>
</protein>
<accession>A0ACB9HLJ9</accession>
<dbReference type="Proteomes" id="UP001056120">
    <property type="component" value="Linkage Group LG12"/>
</dbReference>
<comment type="caution">
    <text evidence="1">The sequence shown here is derived from an EMBL/GenBank/DDBJ whole genome shotgun (WGS) entry which is preliminary data.</text>
</comment>
<sequence length="216" mass="23822">MNNYPRTPPPFPPPNCPRCYSGNTKFCYYNNYSVSQPRYICKDCRRYWTHGGVIRNIPSNRKRARADCASSSSQISKPPPTTSWSYGHNHAIASARSSYGTFRPESLINGGGFCYQPPFMLNPNCEFNGGGVNAAFNVEFPQPSALMLPQFSTLNGVGIPLVQPPPPQLPTAWEGGLTNNNFLAIASAANVVSINEWSELKDNEDDPLQTYKPPSP</sequence>
<reference evidence="1 2" key="2">
    <citation type="journal article" date="2022" name="Mol. Ecol. Resour.">
        <title>The genomes of chicory, endive, great burdock and yacon provide insights into Asteraceae paleo-polyploidization history and plant inulin production.</title>
        <authorList>
            <person name="Fan W."/>
            <person name="Wang S."/>
            <person name="Wang H."/>
            <person name="Wang A."/>
            <person name="Jiang F."/>
            <person name="Liu H."/>
            <person name="Zhao H."/>
            <person name="Xu D."/>
            <person name="Zhang Y."/>
        </authorList>
    </citation>
    <scope>NUCLEOTIDE SEQUENCE [LARGE SCALE GENOMIC DNA]</scope>
    <source>
        <strain evidence="2">cv. Yunnan</strain>
        <tissue evidence="1">Leaves</tissue>
    </source>
</reference>
<proteinExistence type="predicted"/>
<organism evidence="1 2">
    <name type="scientific">Smallanthus sonchifolius</name>
    <dbReference type="NCBI Taxonomy" id="185202"/>
    <lineage>
        <taxon>Eukaryota</taxon>
        <taxon>Viridiplantae</taxon>
        <taxon>Streptophyta</taxon>
        <taxon>Embryophyta</taxon>
        <taxon>Tracheophyta</taxon>
        <taxon>Spermatophyta</taxon>
        <taxon>Magnoliopsida</taxon>
        <taxon>eudicotyledons</taxon>
        <taxon>Gunneridae</taxon>
        <taxon>Pentapetalae</taxon>
        <taxon>asterids</taxon>
        <taxon>campanulids</taxon>
        <taxon>Asterales</taxon>
        <taxon>Asteraceae</taxon>
        <taxon>Asteroideae</taxon>
        <taxon>Heliantheae alliance</taxon>
        <taxon>Millerieae</taxon>
        <taxon>Smallanthus</taxon>
    </lineage>
</organism>
<dbReference type="EMBL" id="CM042029">
    <property type="protein sequence ID" value="KAI3796823.1"/>
    <property type="molecule type" value="Genomic_DNA"/>
</dbReference>
<keyword evidence="2" id="KW-1185">Reference proteome</keyword>
<evidence type="ECO:0000313" key="2">
    <source>
        <dbReference type="Proteomes" id="UP001056120"/>
    </source>
</evidence>
<gene>
    <name evidence="1" type="ORF">L1987_39509</name>
</gene>
<name>A0ACB9HLJ9_9ASTR</name>
<evidence type="ECO:0000313" key="1">
    <source>
        <dbReference type="EMBL" id="KAI3796823.1"/>
    </source>
</evidence>
<reference evidence="2" key="1">
    <citation type="journal article" date="2022" name="Mol. Ecol. Resour.">
        <title>The genomes of chicory, endive, great burdock and yacon provide insights into Asteraceae palaeo-polyploidization history and plant inulin production.</title>
        <authorList>
            <person name="Fan W."/>
            <person name="Wang S."/>
            <person name="Wang H."/>
            <person name="Wang A."/>
            <person name="Jiang F."/>
            <person name="Liu H."/>
            <person name="Zhao H."/>
            <person name="Xu D."/>
            <person name="Zhang Y."/>
        </authorList>
    </citation>
    <scope>NUCLEOTIDE SEQUENCE [LARGE SCALE GENOMIC DNA]</scope>
    <source>
        <strain evidence="2">cv. Yunnan</strain>
    </source>
</reference>